<feature type="region of interest" description="Disordered" evidence="2">
    <location>
        <begin position="1225"/>
        <end position="1267"/>
    </location>
</feature>
<gene>
    <name evidence="4" type="ORF">KUF71_013186</name>
</gene>
<feature type="compositionally biased region" description="Polar residues" evidence="2">
    <location>
        <begin position="613"/>
        <end position="623"/>
    </location>
</feature>
<comment type="caution">
    <text evidence="4">The sequence shown here is derived from an EMBL/GenBank/DDBJ whole genome shotgun (WGS) entry which is preliminary data.</text>
</comment>
<organism evidence="4 5">
    <name type="scientific">Frankliniella fusca</name>
    <dbReference type="NCBI Taxonomy" id="407009"/>
    <lineage>
        <taxon>Eukaryota</taxon>
        <taxon>Metazoa</taxon>
        <taxon>Ecdysozoa</taxon>
        <taxon>Arthropoda</taxon>
        <taxon>Hexapoda</taxon>
        <taxon>Insecta</taxon>
        <taxon>Pterygota</taxon>
        <taxon>Neoptera</taxon>
        <taxon>Paraneoptera</taxon>
        <taxon>Thysanoptera</taxon>
        <taxon>Terebrantia</taxon>
        <taxon>Thripoidea</taxon>
        <taxon>Thripidae</taxon>
        <taxon>Frankliniella</taxon>
    </lineage>
</organism>
<dbReference type="CDD" id="cd00821">
    <property type="entry name" value="PH"/>
    <property type="match status" value="1"/>
</dbReference>
<dbReference type="Pfam" id="PF00169">
    <property type="entry name" value="PH"/>
    <property type="match status" value="1"/>
</dbReference>
<evidence type="ECO:0000313" key="4">
    <source>
        <dbReference type="EMBL" id="KAK3924913.1"/>
    </source>
</evidence>
<dbReference type="GO" id="GO:0005802">
    <property type="term" value="C:trans-Golgi network"/>
    <property type="evidence" value="ECO:0007669"/>
    <property type="project" value="TreeGrafter"/>
</dbReference>
<dbReference type="SUPFAM" id="SSF50729">
    <property type="entry name" value="PH domain-like"/>
    <property type="match status" value="1"/>
</dbReference>
<dbReference type="EMBL" id="JAHWGI010001208">
    <property type="protein sequence ID" value="KAK3924913.1"/>
    <property type="molecule type" value="Genomic_DNA"/>
</dbReference>
<feature type="region of interest" description="Disordered" evidence="2">
    <location>
        <begin position="1185"/>
        <end position="1210"/>
    </location>
</feature>
<feature type="region of interest" description="Disordered" evidence="2">
    <location>
        <begin position="1311"/>
        <end position="1331"/>
    </location>
</feature>
<feature type="compositionally biased region" description="Low complexity" evidence="2">
    <location>
        <begin position="330"/>
        <end position="339"/>
    </location>
</feature>
<dbReference type="InterPro" id="IPR001849">
    <property type="entry name" value="PH_domain"/>
</dbReference>
<dbReference type="Gene3D" id="2.30.29.30">
    <property type="entry name" value="Pleckstrin-homology domain (PH domain)/Phosphotyrosine-binding domain (PTB)"/>
    <property type="match status" value="1"/>
</dbReference>
<feature type="compositionally biased region" description="Polar residues" evidence="2">
    <location>
        <begin position="194"/>
        <end position="210"/>
    </location>
</feature>
<feature type="compositionally biased region" description="Basic and acidic residues" evidence="2">
    <location>
        <begin position="603"/>
        <end position="612"/>
    </location>
</feature>
<dbReference type="GO" id="GO:0055037">
    <property type="term" value="C:recycling endosome"/>
    <property type="evidence" value="ECO:0007669"/>
    <property type="project" value="TreeGrafter"/>
</dbReference>
<dbReference type="SMART" id="SM00233">
    <property type="entry name" value="PH"/>
    <property type="match status" value="1"/>
</dbReference>
<feature type="region of interest" description="Disordered" evidence="2">
    <location>
        <begin position="1"/>
        <end position="36"/>
    </location>
</feature>
<feature type="compositionally biased region" description="Basic residues" evidence="2">
    <location>
        <begin position="1237"/>
        <end position="1246"/>
    </location>
</feature>
<feature type="compositionally biased region" description="Low complexity" evidence="2">
    <location>
        <begin position="22"/>
        <end position="36"/>
    </location>
</feature>
<keyword evidence="5" id="KW-1185">Reference proteome</keyword>
<feature type="compositionally biased region" description="Polar residues" evidence="2">
    <location>
        <begin position="1312"/>
        <end position="1331"/>
    </location>
</feature>
<dbReference type="PROSITE" id="PS50003">
    <property type="entry name" value="PH_DOMAIN"/>
    <property type="match status" value="1"/>
</dbReference>
<dbReference type="PANTHER" id="PTHR22902:SF27">
    <property type="entry name" value="PLECKSTRIN HOMOLOGY DOMAIN-CONTAINING FAMILY A MEMBER 3"/>
    <property type="match status" value="1"/>
</dbReference>
<sequence length="1516" mass="165824">MGRMGRGPEGAPMKPGKVADGPCSSASASAAPSPVPIAASTPAETCTLPAPAKMDKSPVKMEGYLEKKGKMRVVGMWKRYWFVLEGRLLLYYKSQQEYARLSPCRGSLNMGLASCVRPGAGPGASPDQHVLEVLLRSHVVSLRAKDRATQEQWLKALLDSMASSTATSPGKDSASRSNGKGSKAPLHFRYPSADNLSKAESPQEPDANSSGRREKHLTLPNWTRTPPTELQQPAQAQLMSVPERVSTCKETPEGAQDVLAQDEVRAAPRKGKGKGLAHLARQGSILPILGRREAAVHPAAAAGAEGGGGSATPFGQQRYSFHGVQRTKAEAGAETAETTPPTPEGFPSPGPLVESSPSSVPDKGGKGAAKPKGYRNFENILKKQLSFSSPSSEKDNALYKDVKKAQTLEEVLKTLNGVNNTTRCKFCQGPISSEIEGCNCQSTSTPILEEEKENILIHHQIFHPDENQNDQLLKSAFGRKKANASLTRKCSASEKDILIAAGVDLSFGAPDNTEFTKPVRCTSADELWSPPHRKDYQGAYMNHNFGQIGSEGHYFSASDVNNPSHPLDQTLTETIVSNKSNLVKLSIRQRLLHGNGEYIKYSEPEDCDKRDSTFNTTTDSQTADLKVKQKVPKLRKRKGSTSKDAYNLVENGEHKKRASVRNRLSFLTRVLSHVRRTKSEDVMDHPETEGFFSDDAFLSPHPDMHSIKSTTPVSRVLDDVKKMENVVNPNFGPKFKLGPTNPGFGEAPEEPPPDYDSVGMEPVMITAGCCSTEQPPQLPPRRTKRPRSPWHDVPTNNSPVIDMDNETRQRLLSAAKYGRVIGTRTSQSTDLYDWSDSHPSEHSQHHAYEVVSGDTSPAGSNEHLAIYLSSESSDEEFHEEVVLRRNLQDREFLFGTANNQPNLFTNISNSAVMAPLTISTDILPTLDSSGRLGLSQVEAMKLNLLMEAQRTSTAMVRRQKEKLDKLECTKDIPTAEPVHNEELLYQVSEECLQLPPEEFADKLESAFDAVNETTEQAMAEVQGLLSPIENLIQSCTDMPTSNACNEINKPSFEEFQEVNQKIPAKKEIEEPPKLPIKKFNSVSKSHISDSKGNDELNDLLAQLAGLTTAPLLPLGTTCSLQITAHDSDNSVRKQSLSLEAVSRLCDSDPDYDVPRPHASLLHILSQHGRSLSRPDDDGIVVEATHFFSRPETPRHETAEDQSWNGHMSPDSLDFPFLSRRSSIWDSHSNARQEPHKPRSKKDRSRRATLNGPITQKPVESISQNARPPVRRNSVELPAMTVLCGGILNQKDRGMNEPKLVKRLSSYEGATCEHSSPCQSLTQNNSSNLESLGNTPDAFLSLEDISEKSELNSDAQLQDVLTGNARLSARGEDLDMDSLEASELKKLDVPDMIPPALGSIVEESDIVSDKSDAVNGGDFQSSGSASEGAVMIGNSDSSGDQLTTHNTDTDMDMSSDDEINQKDQILNDIQSIGRVIEPDSLLEPSHLGKLLVSETVTVENDSTKDASLETDSLEIRV</sequence>
<name>A0AAE1HPB7_9NEOP</name>
<dbReference type="InterPro" id="IPR011993">
    <property type="entry name" value="PH-like_dom_sf"/>
</dbReference>
<dbReference type="GO" id="GO:0007032">
    <property type="term" value="P:endosome organization"/>
    <property type="evidence" value="ECO:0007669"/>
    <property type="project" value="TreeGrafter"/>
</dbReference>
<accession>A0AAE1HPB7</accession>
<dbReference type="Proteomes" id="UP001219518">
    <property type="component" value="Unassembled WGS sequence"/>
</dbReference>
<proteinExistence type="predicted"/>
<dbReference type="GO" id="GO:0042147">
    <property type="term" value="P:retrograde transport, endosome to Golgi"/>
    <property type="evidence" value="ECO:0007669"/>
    <property type="project" value="TreeGrafter"/>
</dbReference>
<feature type="region of interest" description="Disordered" evidence="2">
    <location>
        <begin position="731"/>
        <end position="752"/>
    </location>
</feature>
<feature type="compositionally biased region" description="Pro residues" evidence="2">
    <location>
        <begin position="340"/>
        <end position="350"/>
    </location>
</feature>
<feature type="region of interest" description="Disordered" evidence="2">
    <location>
        <begin position="603"/>
        <end position="641"/>
    </location>
</feature>
<feature type="region of interest" description="Disordered" evidence="2">
    <location>
        <begin position="771"/>
        <end position="802"/>
    </location>
</feature>
<feature type="compositionally biased region" description="Polar residues" evidence="2">
    <location>
        <begin position="1433"/>
        <end position="1445"/>
    </location>
</feature>
<dbReference type="GO" id="GO:0005769">
    <property type="term" value="C:early endosome"/>
    <property type="evidence" value="ECO:0007669"/>
    <property type="project" value="TreeGrafter"/>
</dbReference>
<dbReference type="PANTHER" id="PTHR22902">
    <property type="entry name" value="SESQUIPEDALIAN"/>
    <property type="match status" value="1"/>
</dbReference>
<feature type="region of interest" description="Disordered" evidence="2">
    <location>
        <begin position="326"/>
        <end position="374"/>
    </location>
</feature>
<dbReference type="GO" id="GO:0005829">
    <property type="term" value="C:cytosol"/>
    <property type="evidence" value="ECO:0007669"/>
    <property type="project" value="GOC"/>
</dbReference>
<protein>
    <submittedName>
        <fullName evidence="4">Oxysterol-binding protein-like protein C2F12.05c</fullName>
    </submittedName>
</protein>
<reference evidence="4" key="2">
    <citation type="journal article" date="2023" name="BMC Genomics">
        <title>Pest status, molecular evolution, and epigenetic factors derived from the genome assembly of Frankliniella fusca, a thysanopteran phytovirus vector.</title>
        <authorList>
            <person name="Catto M.A."/>
            <person name="Labadie P.E."/>
            <person name="Jacobson A.L."/>
            <person name="Kennedy G.G."/>
            <person name="Srinivasan R."/>
            <person name="Hunt B.G."/>
        </authorList>
    </citation>
    <scope>NUCLEOTIDE SEQUENCE</scope>
    <source>
        <strain evidence="4">PL_HMW_Pooled</strain>
    </source>
</reference>
<feature type="compositionally biased region" description="Polar residues" evidence="2">
    <location>
        <begin position="164"/>
        <end position="180"/>
    </location>
</feature>
<evidence type="ECO:0000256" key="1">
    <source>
        <dbReference type="ARBA" id="ARBA00022553"/>
    </source>
</evidence>
<feature type="domain" description="PH" evidence="3">
    <location>
        <begin position="58"/>
        <end position="162"/>
    </location>
</feature>
<dbReference type="GO" id="GO:0001881">
    <property type="term" value="P:receptor recycling"/>
    <property type="evidence" value="ECO:0007669"/>
    <property type="project" value="TreeGrafter"/>
</dbReference>
<keyword evidence="1" id="KW-0597">Phosphoprotein</keyword>
<evidence type="ECO:0000313" key="5">
    <source>
        <dbReference type="Proteomes" id="UP001219518"/>
    </source>
</evidence>
<feature type="compositionally biased region" description="Basic residues" evidence="2">
    <location>
        <begin position="628"/>
        <end position="640"/>
    </location>
</feature>
<reference evidence="4" key="1">
    <citation type="submission" date="2021-07" db="EMBL/GenBank/DDBJ databases">
        <authorList>
            <person name="Catto M.A."/>
            <person name="Jacobson A."/>
            <person name="Kennedy G."/>
            <person name="Labadie P."/>
            <person name="Hunt B.G."/>
            <person name="Srinivasan R."/>
        </authorList>
    </citation>
    <scope>NUCLEOTIDE SEQUENCE</scope>
    <source>
        <strain evidence="4">PL_HMW_Pooled</strain>
        <tissue evidence="4">Head</tissue>
    </source>
</reference>
<evidence type="ECO:0000256" key="2">
    <source>
        <dbReference type="SAM" id="MobiDB-lite"/>
    </source>
</evidence>
<feature type="region of interest" description="Disordered" evidence="2">
    <location>
        <begin position="1410"/>
        <end position="1454"/>
    </location>
</feature>
<dbReference type="InterPro" id="IPR045188">
    <property type="entry name" value="Boi1/Boi2-like"/>
</dbReference>
<feature type="compositionally biased region" description="Polar residues" evidence="2">
    <location>
        <begin position="220"/>
        <end position="233"/>
    </location>
</feature>
<feature type="region of interest" description="Disordered" evidence="2">
    <location>
        <begin position="164"/>
        <end position="233"/>
    </location>
</feature>
<evidence type="ECO:0000259" key="3">
    <source>
        <dbReference type="PROSITE" id="PS50003"/>
    </source>
</evidence>